<evidence type="ECO:0000313" key="2">
    <source>
        <dbReference type="EMBL" id="JAS51848.1"/>
    </source>
</evidence>
<feature type="compositionally biased region" description="Polar residues" evidence="1">
    <location>
        <begin position="29"/>
        <end position="41"/>
    </location>
</feature>
<sequence length="120" mass="13307">TAYRPSSTSSIQTAHSEIKESLIIEEQQQNSLSDQVQNNSGNGNGRASFDIDMSSTSILDQQRHSSPIFHDKPTIVIENSIEITNEIDSNCPEDLRVKSEVDHDHDIKEDISTSTTYSNG</sequence>
<accession>A0A1B6FNS3</accession>
<gene>
    <name evidence="2" type="ORF">g.2070</name>
</gene>
<organism evidence="2">
    <name type="scientific">Cuerna arida</name>
    <dbReference type="NCBI Taxonomy" id="1464854"/>
    <lineage>
        <taxon>Eukaryota</taxon>
        <taxon>Metazoa</taxon>
        <taxon>Ecdysozoa</taxon>
        <taxon>Arthropoda</taxon>
        <taxon>Hexapoda</taxon>
        <taxon>Insecta</taxon>
        <taxon>Pterygota</taxon>
        <taxon>Neoptera</taxon>
        <taxon>Paraneoptera</taxon>
        <taxon>Hemiptera</taxon>
        <taxon>Auchenorrhyncha</taxon>
        <taxon>Membracoidea</taxon>
        <taxon>Cicadellidae</taxon>
        <taxon>Cicadellinae</taxon>
        <taxon>Proconiini</taxon>
        <taxon>Cuerna</taxon>
    </lineage>
</organism>
<reference evidence="2" key="1">
    <citation type="submission" date="2015-11" db="EMBL/GenBank/DDBJ databases">
        <title>De novo transcriptome assembly of four potential Pierce s Disease insect vectors from Arizona vineyards.</title>
        <authorList>
            <person name="Tassone E.E."/>
        </authorList>
    </citation>
    <scope>NUCLEOTIDE SEQUENCE</scope>
</reference>
<name>A0A1B6FNS3_9HEMI</name>
<dbReference type="AlphaFoldDB" id="A0A1B6FNS3"/>
<feature type="non-terminal residue" evidence="2">
    <location>
        <position position="1"/>
    </location>
</feature>
<dbReference type="EMBL" id="GECZ01017921">
    <property type="protein sequence ID" value="JAS51848.1"/>
    <property type="molecule type" value="Transcribed_RNA"/>
</dbReference>
<proteinExistence type="predicted"/>
<evidence type="ECO:0000256" key="1">
    <source>
        <dbReference type="SAM" id="MobiDB-lite"/>
    </source>
</evidence>
<protein>
    <submittedName>
        <fullName evidence="2">Uncharacterized protein</fullName>
    </submittedName>
</protein>
<feature type="non-terminal residue" evidence="2">
    <location>
        <position position="120"/>
    </location>
</feature>
<feature type="region of interest" description="Disordered" evidence="1">
    <location>
        <begin position="29"/>
        <end position="53"/>
    </location>
</feature>